<evidence type="ECO:0008006" key="4">
    <source>
        <dbReference type="Google" id="ProtNLM"/>
    </source>
</evidence>
<dbReference type="Proteomes" id="UP001597641">
    <property type="component" value="Unassembled WGS sequence"/>
</dbReference>
<dbReference type="EMBL" id="JBHUOX010000010">
    <property type="protein sequence ID" value="MFD3001519.1"/>
    <property type="molecule type" value="Genomic_DNA"/>
</dbReference>
<feature type="signal peptide" evidence="1">
    <location>
        <begin position="1"/>
        <end position="22"/>
    </location>
</feature>
<sequence length="310" mass="35767">MTIFTYLLLLFSMAAACSPLGATDAEKSDREVDFKAFGKYWYQGKAELNSYDLEQYRYGEKRQGEAVLIFVTEDFSRAKQVKLDRPQENEQDAQKVLKLNMTKKFITGIYPYSMMLSAFTPVYDKIPAAKVTASVQEWCGQTYTQMNRQANSYEVELRSYFEQEGDQQLTLNGRSEDGIWNLIRLNPKEVPTGRLKLIPSLLDQRLSHIPLEAQDATITIQPAQTAVAGFEAAKLNVCTVTYDTYPRVLRIYYSSTFPYEIAGWEEVRKLENGEEEVSRAKRKAVMLQDYWTKNRNEFQPLRKDLKLSNP</sequence>
<evidence type="ECO:0000256" key="1">
    <source>
        <dbReference type="SAM" id="SignalP"/>
    </source>
</evidence>
<gene>
    <name evidence="2" type="ORF">ACFS7Z_14205</name>
</gene>
<evidence type="ECO:0000313" key="2">
    <source>
        <dbReference type="EMBL" id="MFD3001519.1"/>
    </source>
</evidence>
<accession>A0ABW6BYR4</accession>
<dbReference type="RefSeq" id="WP_377485698.1">
    <property type="nucleotide sequence ID" value="NZ_JBHUOX010000010.1"/>
</dbReference>
<keyword evidence="1" id="KW-0732">Signal</keyword>
<proteinExistence type="predicted"/>
<evidence type="ECO:0000313" key="3">
    <source>
        <dbReference type="Proteomes" id="UP001597641"/>
    </source>
</evidence>
<protein>
    <recommendedName>
        <fullName evidence="4">Septum formation inhibitor Maf</fullName>
    </recommendedName>
</protein>
<reference evidence="3" key="1">
    <citation type="journal article" date="2019" name="Int. J. Syst. Evol. Microbiol.">
        <title>The Global Catalogue of Microorganisms (GCM) 10K type strain sequencing project: providing services to taxonomists for standard genome sequencing and annotation.</title>
        <authorList>
            <consortium name="The Broad Institute Genomics Platform"/>
            <consortium name="The Broad Institute Genome Sequencing Center for Infectious Disease"/>
            <person name="Wu L."/>
            <person name="Ma J."/>
        </authorList>
    </citation>
    <scope>NUCLEOTIDE SEQUENCE [LARGE SCALE GENOMIC DNA]</scope>
    <source>
        <strain evidence="3">KCTC 23984</strain>
    </source>
</reference>
<organism evidence="2 3">
    <name type="scientific">Pontibacter toksunensis</name>
    <dbReference type="NCBI Taxonomy" id="1332631"/>
    <lineage>
        <taxon>Bacteria</taxon>
        <taxon>Pseudomonadati</taxon>
        <taxon>Bacteroidota</taxon>
        <taxon>Cytophagia</taxon>
        <taxon>Cytophagales</taxon>
        <taxon>Hymenobacteraceae</taxon>
        <taxon>Pontibacter</taxon>
    </lineage>
</organism>
<keyword evidence="3" id="KW-1185">Reference proteome</keyword>
<name>A0ABW6BYR4_9BACT</name>
<feature type="chain" id="PRO_5046991787" description="Septum formation inhibitor Maf" evidence="1">
    <location>
        <begin position="23"/>
        <end position="310"/>
    </location>
</feature>
<comment type="caution">
    <text evidence="2">The sequence shown here is derived from an EMBL/GenBank/DDBJ whole genome shotgun (WGS) entry which is preliminary data.</text>
</comment>